<organism evidence="6 7">
    <name type="scientific">Nitratireductor kimnyeongensis</name>
    <dbReference type="NCBI Taxonomy" id="430679"/>
    <lineage>
        <taxon>Bacteria</taxon>
        <taxon>Pseudomonadati</taxon>
        <taxon>Pseudomonadota</taxon>
        <taxon>Alphaproteobacteria</taxon>
        <taxon>Hyphomicrobiales</taxon>
        <taxon>Phyllobacteriaceae</taxon>
        <taxon>Nitratireductor</taxon>
    </lineage>
</organism>
<dbReference type="Gene3D" id="3.40.190.290">
    <property type="match status" value="1"/>
</dbReference>
<dbReference type="InterPro" id="IPR036388">
    <property type="entry name" value="WH-like_DNA-bd_sf"/>
</dbReference>
<dbReference type="InterPro" id="IPR000847">
    <property type="entry name" value="LysR_HTH_N"/>
</dbReference>
<dbReference type="Proteomes" id="UP001596107">
    <property type="component" value="Unassembled WGS sequence"/>
</dbReference>
<keyword evidence="7" id="KW-1185">Reference proteome</keyword>
<evidence type="ECO:0000313" key="7">
    <source>
        <dbReference type="Proteomes" id="UP001596107"/>
    </source>
</evidence>
<evidence type="ECO:0000313" key="6">
    <source>
        <dbReference type="EMBL" id="MFC5586137.1"/>
    </source>
</evidence>
<dbReference type="PROSITE" id="PS50931">
    <property type="entry name" value="HTH_LYSR"/>
    <property type="match status" value="1"/>
</dbReference>
<accession>A0ABW0TA47</accession>
<feature type="domain" description="HTH lysR-type" evidence="5">
    <location>
        <begin position="1"/>
        <end position="59"/>
    </location>
</feature>
<reference evidence="7" key="1">
    <citation type="journal article" date="2019" name="Int. J. Syst. Evol. Microbiol.">
        <title>The Global Catalogue of Microorganisms (GCM) 10K type strain sequencing project: providing services to taxonomists for standard genome sequencing and annotation.</title>
        <authorList>
            <consortium name="The Broad Institute Genomics Platform"/>
            <consortium name="The Broad Institute Genome Sequencing Center for Infectious Disease"/>
            <person name="Wu L."/>
            <person name="Ma J."/>
        </authorList>
    </citation>
    <scope>NUCLEOTIDE SEQUENCE [LARGE SCALE GENOMIC DNA]</scope>
    <source>
        <strain evidence="7">JCM 3366</strain>
    </source>
</reference>
<gene>
    <name evidence="6" type="ORF">ACFPOD_13550</name>
</gene>
<proteinExistence type="inferred from homology"/>
<dbReference type="PANTHER" id="PTHR30537:SF5">
    <property type="entry name" value="HTH-TYPE TRANSCRIPTIONAL ACTIVATOR TTDR-RELATED"/>
    <property type="match status" value="1"/>
</dbReference>
<dbReference type="SUPFAM" id="SSF46785">
    <property type="entry name" value="Winged helix' DNA-binding domain"/>
    <property type="match status" value="1"/>
</dbReference>
<keyword evidence="3" id="KW-0238">DNA-binding</keyword>
<keyword evidence="4" id="KW-0804">Transcription</keyword>
<dbReference type="RefSeq" id="WP_223020652.1">
    <property type="nucleotide sequence ID" value="NZ_JBHSNB010000002.1"/>
</dbReference>
<evidence type="ECO:0000256" key="3">
    <source>
        <dbReference type="ARBA" id="ARBA00023125"/>
    </source>
</evidence>
<dbReference type="InterPro" id="IPR005119">
    <property type="entry name" value="LysR_subst-bd"/>
</dbReference>
<dbReference type="InterPro" id="IPR058163">
    <property type="entry name" value="LysR-type_TF_proteobact-type"/>
</dbReference>
<protein>
    <submittedName>
        <fullName evidence="6">LysR family transcriptional regulator</fullName>
    </submittedName>
</protein>
<sequence>MDLLRSFIVFQKVAELGSFSRAADALGIVPSAVSRQVSELEDWADLRLVNRTTRSLHLTPEGQIYLEKLSHITAEVQDLKSLGDTERSLTGHINLTTPIMLGQFILPETLARFKQANPRVGVSVSVINRMVDIVEEGFDVAVRAGNLSDSSLIGRKVGLVQISTVASPKYLQTYGAPKEPKDLTNHNCLSADVSSQAARWPFLVSGKEVFVKVTGDMRANESLCLKTLSLAGLGIIRLPRYYVSNELETGALVEVLPQNAAAPTPINIVYQSGRQNRPTLRAFIDFVAKDLRANSKMT</sequence>
<dbReference type="CDD" id="cd08422">
    <property type="entry name" value="PBP2_CrgA_like"/>
    <property type="match status" value="1"/>
</dbReference>
<dbReference type="InterPro" id="IPR036390">
    <property type="entry name" value="WH_DNA-bd_sf"/>
</dbReference>
<dbReference type="Gene3D" id="1.10.10.10">
    <property type="entry name" value="Winged helix-like DNA-binding domain superfamily/Winged helix DNA-binding domain"/>
    <property type="match status" value="1"/>
</dbReference>
<evidence type="ECO:0000256" key="4">
    <source>
        <dbReference type="ARBA" id="ARBA00023163"/>
    </source>
</evidence>
<comment type="caution">
    <text evidence="6">The sequence shown here is derived from an EMBL/GenBank/DDBJ whole genome shotgun (WGS) entry which is preliminary data.</text>
</comment>
<keyword evidence="2" id="KW-0805">Transcription regulation</keyword>
<evidence type="ECO:0000256" key="2">
    <source>
        <dbReference type="ARBA" id="ARBA00023015"/>
    </source>
</evidence>
<dbReference type="SUPFAM" id="SSF53850">
    <property type="entry name" value="Periplasmic binding protein-like II"/>
    <property type="match status" value="1"/>
</dbReference>
<evidence type="ECO:0000259" key="5">
    <source>
        <dbReference type="PROSITE" id="PS50931"/>
    </source>
</evidence>
<dbReference type="PANTHER" id="PTHR30537">
    <property type="entry name" value="HTH-TYPE TRANSCRIPTIONAL REGULATOR"/>
    <property type="match status" value="1"/>
</dbReference>
<dbReference type="EMBL" id="JBHSNB010000002">
    <property type="protein sequence ID" value="MFC5586137.1"/>
    <property type="molecule type" value="Genomic_DNA"/>
</dbReference>
<dbReference type="Pfam" id="PF03466">
    <property type="entry name" value="LysR_substrate"/>
    <property type="match status" value="1"/>
</dbReference>
<dbReference type="Pfam" id="PF00126">
    <property type="entry name" value="HTH_1"/>
    <property type="match status" value="1"/>
</dbReference>
<evidence type="ECO:0000256" key="1">
    <source>
        <dbReference type="ARBA" id="ARBA00009437"/>
    </source>
</evidence>
<comment type="similarity">
    <text evidence="1">Belongs to the LysR transcriptional regulatory family.</text>
</comment>
<name>A0ABW0TA47_9HYPH</name>